<evidence type="ECO:0000313" key="1">
    <source>
        <dbReference type="EMBL" id="CAI9733724.1"/>
    </source>
</evidence>
<proteinExistence type="predicted"/>
<accession>A0AA36BGN3</accession>
<reference evidence="1" key="1">
    <citation type="submission" date="2023-08" db="EMBL/GenBank/DDBJ databases">
        <authorList>
            <person name="Alioto T."/>
            <person name="Alioto T."/>
            <person name="Gomez Garrido J."/>
        </authorList>
    </citation>
    <scope>NUCLEOTIDE SEQUENCE</scope>
</reference>
<sequence>MRQSHRNVLRVKIATRLVPNSLLENEQTRSQKINVASTLNTETMDMISAGHQIQRKSQEKDCGLCTSFVDRKKRFNGGQQGWLLEDYEDKKICLCHYDHSGKHDNPLT</sequence>
<name>A0AA36BGN3_OCTVU</name>
<gene>
    <name evidence="1" type="ORF">OCTVUL_1B007199</name>
</gene>
<protein>
    <submittedName>
        <fullName evidence="1">Uncharacterized protein</fullName>
    </submittedName>
</protein>
<dbReference type="Proteomes" id="UP001162480">
    <property type="component" value="Chromosome 15"/>
</dbReference>
<organism evidence="1 2">
    <name type="scientific">Octopus vulgaris</name>
    <name type="common">Common octopus</name>
    <dbReference type="NCBI Taxonomy" id="6645"/>
    <lineage>
        <taxon>Eukaryota</taxon>
        <taxon>Metazoa</taxon>
        <taxon>Spiralia</taxon>
        <taxon>Lophotrochozoa</taxon>
        <taxon>Mollusca</taxon>
        <taxon>Cephalopoda</taxon>
        <taxon>Coleoidea</taxon>
        <taxon>Octopodiformes</taxon>
        <taxon>Octopoda</taxon>
        <taxon>Incirrata</taxon>
        <taxon>Octopodidae</taxon>
        <taxon>Octopus</taxon>
    </lineage>
</organism>
<dbReference type="AlphaFoldDB" id="A0AA36BGN3"/>
<evidence type="ECO:0000313" key="2">
    <source>
        <dbReference type="Proteomes" id="UP001162480"/>
    </source>
</evidence>
<dbReference type="EMBL" id="OX597828">
    <property type="protein sequence ID" value="CAI9733724.1"/>
    <property type="molecule type" value="Genomic_DNA"/>
</dbReference>
<keyword evidence="2" id="KW-1185">Reference proteome</keyword>